<evidence type="ECO:0000259" key="10">
    <source>
        <dbReference type="Pfam" id="PF00370"/>
    </source>
</evidence>
<keyword evidence="3 8" id="KW-0808">Transferase</keyword>
<dbReference type="PIRSF" id="PIRSF000538">
    <property type="entry name" value="GlpK"/>
    <property type="match status" value="1"/>
</dbReference>
<dbReference type="InterPro" id="IPR043129">
    <property type="entry name" value="ATPase_NBD"/>
</dbReference>
<dbReference type="EC" id="2.7.1.17" evidence="8 9"/>
<feature type="binding site" evidence="8">
    <location>
        <begin position="79"/>
        <end position="80"/>
    </location>
    <ligand>
        <name>substrate</name>
    </ligand>
</feature>
<comment type="similarity">
    <text evidence="1 8 9">Belongs to the FGGY kinase family.</text>
</comment>
<dbReference type="HAMAP" id="MF_02220">
    <property type="entry name" value="XylB"/>
    <property type="match status" value="1"/>
</dbReference>
<comment type="function">
    <text evidence="8">Catalyzes the phosphorylation of D-xylulose to D-xylulose 5-phosphate.</text>
</comment>
<feature type="active site" description="Proton acceptor" evidence="8">
    <location>
        <position position="236"/>
    </location>
</feature>
<protein>
    <recommendedName>
        <fullName evidence="8 9">Xylulose kinase</fullName>
        <shortName evidence="8 9">Xylulokinase</shortName>
        <ecNumber evidence="8 9">2.7.1.17</ecNumber>
    </recommendedName>
</protein>
<name>A0A0N1KI19_9GAMM</name>
<accession>A0A0N1KI19</accession>
<reference evidence="12 13" key="1">
    <citation type="submission" date="2015-07" db="EMBL/GenBank/DDBJ databases">
        <title>ATOL: Assembling a taxonomically balanced genome-scale reconstruction of the evolutionary history of the Enterobacteriaceae.</title>
        <authorList>
            <person name="Plunkett G.III."/>
            <person name="Neeno-Eckwall E.C."/>
            <person name="Glasner J.D."/>
            <person name="Perna N.T."/>
        </authorList>
    </citation>
    <scope>NUCLEOTIDE SEQUENCE [LARGE SCALE GENOMIC DNA]</scope>
    <source>
        <strain evidence="12 13">ATCC 35017</strain>
    </source>
</reference>
<evidence type="ECO:0000313" key="13">
    <source>
        <dbReference type="Proteomes" id="UP000053226"/>
    </source>
</evidence>
<keyword evidence="5 8" id="KW-0418">Kinase</keyword>
<evidence type="ECO:0000256" key="6">
    <source>
        <dbReference type="ARBA" id="ARBA00022840"/>
    </source>
</evidence>
<dbReference type="Pfam" id="PF00370">
    <property type="entry name" value="FGGY_N"/>
    <property type="match status" value="1"/>
</dbReference>
<dbReference type="Pfam" id="PF02782">
    <property type="entry name" value="FGGY_C"/>
    <property type="match status" value="1"/>
</dbReference>
<keyword evidence="6 8" id="KW-0067">ATP-binding</keyword>
<dbReference type="PROSITE" id="PS00933">
    <property type="entry name" value="FGGY_KINASES_1"/>
    <property type="match status" value="1"/>
</dbReference>
<evidence type="ECO:0000256" key="9">
    <source>
        <dbReference type="RuleBase" id="RU364073"/>
    </source>
</evidence>
<dbReference type="Proteomes" id="UP000053226">
    <property type="component" value="Unassembled WGS sequence"/>
</dbReference>
<dbReference type="InterPro" id="IPR018484">
    <property type="entry name" value="FGGY_N"/>
</dbReference>
<dbReference type="GO" id="GO:0004856">
    <property type="term" value="F:D-xylulokinase activity"/>
    <property type="evidence" value="ECO:0007669"/>
    <property type="project" value="UniProtKB-UniRule"/>
</dbReference>
<feature type="domain" description="Carbohydrate kinase FGGY C-terminal" evidence="11">
    <location>
        <begin position="253"/>
        <end position="438"/>
    </location>
</feature>
<comment type="catalytic activity">
    <reaction evidence="8 9">
        <text>D-xylulose + ATP = D-xylulose 5-phosphate + ADP + H(+)</text>
        <dbReference type="Rhea" id="RHEA:10964"/>
        <dbReference type="ChEBI" id="CHEBI:15378"/>
        <dbReference type="ChEBI" id="CHEBI:17140"/>
        <dbReference type="ChEBI" id="CHEBI:30616"/>
        <dbReference type="ChEBI" id="CHEBI:57737"/>
        <dbReference type="ChEBI" id="CHEBI:456216"/>
        <dbReference type="EC" id="2.7.1.17"/>
    </reaction>
</comment>
<feature type="site" description="Important for activity" evidence="8">
    <location>
        <position position="6"/>
    </location>
</feature>
<evidence type="ECO:0000259" key="11">
    <source>
        <dbReference type="Pfam" id="PF02782"/>
    </source>
</evidence>
<dbReference type="OrthoDB" id="9805576at2"/>
<dbReference type="GO" id="GO:0042732">
    <property type="term" value="P:D-xylose metabolic process"/>
    <property type="evidence" value="ECO:0007669"/>
    <property type="project" value="UniProtKB-KW"/>
</dbReference>
<evidence type="ECO:0000313" key="12">
    <source>
        <dbReference type="EMBL" id="KPD02239.1"/>
    </source>
</evidence>
<dbReference type="PANTHER" id="PTHR43095">
    <property type="entry name" value="SUGAR KINASE"/>
    <property type="match status" value="1"/>
</dbReference>
<dbReference type="InterPro" id="IPR018483">
    <property type="entry name" value="Carb_kinase_FGGY_CS"/>
</dbReference>
<evidence type="ECO:0000256" key="2">
    <source>
        <dbReference type="ARBA" id="ARBA00022629"/>
    </source>
</evidence>
<keyword evidence="4 8" id="KW-0547">Nucleotide-binding</keyword>
<sequence>MYLGIDIGTSELKALIIDNQGEIVASSHVTLTVQRPKPQWAEQAPNAWWDATHSVVAALRQSAPEAWAGIKSIGLSGQMHGAVLLDSQGKVLRNCILWNDTRSAAECEWLLAHHPEFLTISGNLIMPGFTAPKLRWVAQHEPEIFNQIAKVLLPKDYLRWKMSGEYISDMSDSSGTLWLDVAKRDWSDELLAATQLTREQMPRLVEGSEKSTCLNAELASQWGLSAEVIIAGGGGDNAASAVGVGAINQDDAFISLGTSGVIFVVNNRLQTAPERGVHAFAHALPHRWHQMSVMLSAASCLRWLCNLLSITENQLMEEIAELSQQDKQRAPVFLPYLSGERTPHNDAYAMGSFFALRHETNRALMGYSVIEGVAFALADGMAVLSNSETNIKQCSLTGGGARSPIWAQLIADIVNIPIVTHPASSSGALGAARLAWLAVGGDEKQVCKKPPISNSYQPQEANQAYLQQRLALFRLLYKQQVEARKLLPE</sequence>
<dbReference type="RefSeq" id="WP_053908669.1">
    <property type="nucleotide sequence ID" value="NZ_CAWMUS010000022.1"/>
</dbReference>
<dbReference type="InterPro" id="IPR006000">
    <property type="entry name" value="Xylulokinase"/>
</dbReference>
<organism evidence="12 13">
    <name type="scientific">Moellerella wisconsensis ATCC 35017</name>
    <dbReference type="NCBI Taxonomy" id="1354267"/>
    <lineage>
        <taxon>Bacteria</taxon>
        <taxon>Pseudomonadati</taxon>
        <taxon>Pseudomonadota</taxon>
        <taxon>Gammaproteobacteria</taxon>
        <taxon>Enterobacterales</taxon>
        <taxon>Morganellaceae</taxon>
        <taxon>Moellerella</taxon>
    </lineage>
</organism>
<dbReference type="SUPFAM" id="SSF53067">
    <property type="entry name" value="Actin-like ATPase domain"/>
    <property type="match status" value="2"/>
</dbReference>
<dbReference type="InterPro" id="IPR018485">
    <property type="entry name" value="FGGY_C"/>
</dbReference>
<evidence type="ECO:0000256" key="4">
    <source>
        <dbReference type="ARBA" id="ARBA00022741"/>
    </source>
</evidence>
<keyword evidence="7 8" id="KW-0119">Carbohydrate metabolism</keyword>
<dbReference type="CDD" id="cd07808">
    <property type="entry name" value="ASKHA_NBD_FGGY_EcXK-like"/>
    <property type="match status" value="1"/>
</dbReference>
<dbReference type="GO" id="GO:0005998">
    <property type="term" value="P:xylulose catabolic process"/>
    <property type="evidence" value="ECO:0007669"/>
    <property type="project" value="UniProtKB-UniRule"/>
</dbReference>
<comment type="caution">
    <text evidence="12">The sequence shown here is derived from an EMBL/GenBank/DDBJ whole genome shotgun (WGS) entry which is preliminary data.</text>
</comment>
<evidence type="ECO:0000256" key="8">
    <source>
        <dbReference type="HAMAP-Rule" id="MF_02220"/>
    </source>
</evidence>
<dbReference type="InterPro" id="IPR000577">
    <property type="entry name" value="Carb_kinase_FGGY"/>
</dbReference>
<dbReference type="GO" id="GO:0005524">
    <property type="term" value="F:ATP binding"/>
    <property type="evidence" value="ECO:0007669"/>
    <property type="project" value="UniProtKB-UniRule"/>
</dbReference>
<dbReference type="AlphaFoldDB" id="A0A0N1KI19"/>
<evidence type="ECO:0000256" key="5">
    <source>
        <dbReference type="ARBA" id="ARBA00022777"/>
    </source>
</evidence>
<dbReference type="PANTHER" id="PTHR43095:SF6">
    <property type="entry name" value="XYLULOSE KINASE"/>
    <property type="match status" value="1"/>
</dbReference>
<feature type="domain" description="Carbohydrate kinase FGGY N-terminal" evidence="10">
    <location>
        <begin position="1"/>
        <end position="243"/>
    </location>
</feature>
<evidence type="ECO:0000256" key="3">
    <source>
        <dbReference type="ARBA" id="ARBA00022679"/>
    </source>
</evidence>
<keyword evidence="2 8" id="KW-0859">Xylose metabolism</keyword>
<keyword evidence="13" id="KW-1185">Reference proteome</keyword>
<dbReference type="Gene3D" id="3.30.420.40">
    <property type="match status" value="2"/>
</dbReference>
<dbReference type="NCBIfam" id="TIGR01312">
    <property type="entry name" value="XylB"/>
    <property type="match status" value="1"/>
</dbReference>
<evidence type="ECO:0000256" key="7">
    <source>
        <dbReference type="ARBA" id="ARBA00023277"/>
    </source>
</evidence>
<dbReference type="InterPro" id="IPR050406">
    <property type="entry name" value="FGGY_Carb_Kinase"/>
</dbReference>
<gene>
    <name evidence="8 9" type="primary">xylB</name>
    <name evidence="12" type="ORF">M992_2234</name>
</gene>
<dbReference type="EMBL" id="LGAA01000022">
    <property type="protein sequence ID" value="KPD02239.1"/>
    <property type="molecule type" value="Genomic_DNA"/>
</dbReference>
<proteinExistence type="inferred from homology"/>
<evidence type="ECO:0000256" key="1">
    <source>
        <dbReference type="ARBA" id="ARBA00009156"/>
    </source>
</evidence>